<organism evidence="3 4">
    <name type="scientific">Pontibacillus litoralis JSM 072002</name>
    <dbReference type="NCBI Taxonomy" id="1385512"/>
    <lineage>
        <taxon>Bacteria</taxon>
        <taxon>Bacillati</taxon>
        <taxon>Bacillota</taxon>
        <taxon>Bacilli</taxon>
        <taxon>Bacillales</taxon>
        <taxon>Bacillaceae</taxon>
        <taxon>Pontibacillus</taxon>
    </lineage>
</organism>
<keyword evidence="1" id="KW-0175">Coiled coil</keyword>
<evidence type="ECO:0000313" key="3">
    <source>
        <dbReference type="EMBL" id="KGX85177.1"/>
    </source>
</evidence>
<keyword evidence="2" id="KW-0472">Membrane</keyword>
<dbReference type="Proteomes" id="UP000030401">
    <property type="component" value="Unassembled WGS sequence"/>
</dbReference>
<comment type="caution">
    <text evidence="3">The sequence shown here is derived from an EMBL/GenBank/DDBJ whole genome shotgun (WGS) entry which is preliminary data.</text>
</comment>
<evidence type="ECO:0000256" key="1">
    <source>
        <dbReference type="SAM" id="Coils"/>
    </source>
</evidence>
<keyword evidence="2" id="KW-1133">Transmembrane helix</keyword>
<reference evidence="3 4" key="1">
    <citation type="submission" date="2013-08" db="EMBL/GenBank/DDBJ databases">
        <authorList>
            <person name="Huang J."/>
            <person name="Wang G."/>
        </authorList>
    </citation>
    <scope>NUCLEOTIDE SEQUENCE [LARGE SCALE GENOMIC DNA]</scope>
    <source>
        <strain evidence="3 4">JSM 072002</strain>
    </source>
</reference>
<dbReference type="eggNOG" id="ENOG5033WUZ">
    <property type="taxonomic scope" value="Bacteria"/>
</dbReference>
<gene>
    <name evidence="3" type="ORF">N784_09785</name>
</gene>
<protein>
    <submittedName>
        <fullName evidence="3">Uncharacterized protein</fullName>
    </submittedName>
</protein>
<dbReference type="AlphaFoldDB" id="A0A0A5HNG0"/>
<feature type="coiled-coil region" evidence="1">
    <location>
        <begin position="34"/>
        <end position="68"/>
    </location>
</feature>
<dbReference type="OrthoDB" id="2867501at2"/>
<dbReference type="EMBL" id="AVPG01000025">
    <property type="protein sequence ID" value="KGX85177.1"/>
    <property type="molecule type" value="Genomic_DNA"/>
</dbReference>
<accession>A0A0A5HNG0</accession>
<keyword evidence="2" id="KW-0812">Transmembrane</keyword>
<proteinExistence type="predicted"/>
<evidence type="ECO:0000313" key="4">
    <source>
        <dbReference type="Proteomes" id="UP000030401"/>
    </source>
</evidence>
<feature type="transmembrane region" description="Helical" evidence="2">
    <location>
        <begin position="6"/>
        <end position="28"/>
    </location>
</feature>
<dbReference type="STRING" id="1385512.N784_09785"/>
<dbReference type="RefSeq" id="WP_036835677.1">
    <property type="nucleotide sequence ID" value="NZ_AVPG01000025.1"/>
</dbReference>
<sequence>MKTKFAVIGLVILVISIFINLTLSFNLMDKSDKYKKEQTFTKNLQEENKNLKEDLSEAEGVISNEKLKDDQESKKVVEGFFKAQYEYNTETYKDRFKEIKQYVNEDVYGQLTTAGIPDIPNIKFENKINDMKLYWTAENNELMGLVLLETIYKVEGVTNPPTTQIFQVKVAEKEGKQEITSLETLGTFAPMTES</sequence>
<name>A0A0A5HNG0_9BACI</name>
<evidence type="ECO:0000256" key="2">
    <source>
        <dbReference type="SAM" id="Phobius"/>
    </source>
</evidence>
<keyword evidence="4" id="KW-1185">Reference proteome</keyword>